<proteinExistence type="predicted"/>
<reference evidence="2 3" key="2">
    <citation type="submission" date="2019-05" db="EMBL/GenBank/DDBJ databases">
        <authorList>
            <person name="Ravantti J.J."/>
        </authorList>
    </citation>
    <scope>NUCLEOTIDE SEQUENCE [LARGE SCALE GENOMIC DNA]</scope>
    <source>
        <strain evidence="2 3">B185</strain>
    </source>
</reference>
<feature type="transmembrane region" description="Helical" evidence="1">
    <location>
        <begin position="159"/>
        <end position="186"/>
    </location>
</feature>
<dbReference type="Proteomes" id="UP000304840">
    <property type="component" value="Chromosome"/>
</dbReference>
<reference evidence="3" key="1">
    <citation type="submission" date="2016-03" db="EMBL/GenBank/DDBJ databases">
        <title>Flavobacterium columnare strain B185, complete genome.</title>
        <authorList>
            <person name="Sundberg L.-R."/>
            <person name="Papponen P."/>
            <person name="Laanto E."/>
        </authorList>
    </citation>
    <scope>NUCLEOTIDE SEQUENCE [LARGE SCALE GENOMIC DNA]</scope>
    <source>
        <strain evidence="3">B185</strain>
    </source>
</reference>
<protein>
    <recommendedName>
        <fullName evidence="4">EpsG family protein</fullName>
    </recommendedName>
</protein>
<evidence type="ECO:0000313" key="2">
    <source>
        <dbReference type="EMBL" id="AMO21159.2"/>
    </source>
</evidence>
<name>A0AAI8GBU0_9FLAO</name>
<feature type="transmembrane region" description="Helical" evidence="1">
    <location>
        <begin position="258"/>
        <end position="274"/>
    </location>
</feature>
<dbReference type="RefSeq" id="WP_138425729.1">
    <property type="nucleotide sequence ID" value="NZ_CP010992.1"/>
</dbReference>
<dbReference type="AlphaFoldDB" id="A0AAI8GBU0"/>
<accession>A0AAI8GBU0</accession>
<keyword evidence="1" id="KW-1133">Transmembrane helix</keyword>
<gene>
    <name evidence="2" type="ORF">UN65_13200</name>
</gene>
<evidence type="ECO:0008006" key="4">
    <source>
        <dbReference type="Google" id="ProtNLM"/>
    </source>
</evidence>
<dbReference type="EMBL" id="CP010992">
    <property type="protein sequence ID" value="AMO21159.2"/>
    <property type="molecule type" value="Genomic_DNA"/>
</dbReference>
<feature type="transmembrane region" description="Helical" evidence="1">
    <location>
        <begin position="28"/>
        <end position="45"/>
    </location>
</feature>
<sequence>MIYYLLPYFFSILIFFQFREKIIIKKKTFLFISLFFYLLFLSLRGEVGTDYVHYQTIIDYTRNGDFDFVSYEKGFVLLTQVFLFLFNNTIHWVIVSVGILTFFVLLFAFYHNKQQYTVYLLLIAPFFLTDMTFNGLRYGLSFSLASLAVYQLYKEQQNILKFIVLSLISLSMQYSSLLIILFFFVFKIKFTTKQVILLVLSILVLFINLEFDLTYFLDKKDNYSEIVSPSEFSGMGPLIVFLILFCYAYFYLKNNKKMLVVLLVCVILSVYLSTITYAGLRFLNLFLFCLFLYFAFEKFERHKNFITILFIVGLLGFGLKIKNFIDEEGQNDTPFLPYKFYYENKII</sequence>
<feature type="transmembrane region" description="Helical" evidence="1">
    <location>
        <begin position="195"/>
        <end position="217"/>
    </location>
</feature>
<keyword evidence="1" id="KW-0472">Membrane</keyword>
<evidence type="ECO:0000256" key="1">
    <source>
        <dbReference type="SAM" id="Phobius"/>
    </source>
</evidence>
<feature type="transmembrane region" description="Helical" evidence="1">
    <location>
        <begin position="305"/>
        <end position="325"/>
    </location>
</feature>
<organism evidence="2 3">
    <name type="scientific">Flavobacterium columnare</name>
    <dbReference type="NCBI Taxonomy" id="996"/>
    <lineage>
        <taxon>Bacteria</taxon>
        <taxon>Pseudomonadati</taxon>
        <taxon>Bacteroidota</taxon>
        <taxon>Flavobacteriia</taxon>
        <taxon>Flavobacteriales</taxon>
        <taxon>Flavobacteriaceae</taxon>
        <taxon>Flavobacterium</taxon>
    </lineage>
</organism>
<evidence type="ECO:0000313" key="3">
    <source>
        <dbReference type="Proteomes" id="UP000304840"/>
    </source>
</evidence>
<dbReference type="InterPro" id="IPR049458">
    <property type="entry name" value="EpsG-like"/>
</dbReference>
<feature type="transmembrane region" description="Helical" evidence="1">
    <location>
        <begin position="232"/>
        <end position="251"/>
    </location>
</feature>
<feature type="transmembrane region" description="Helical" evidence="1">
    <location>
        <begin position="117"/>
        <end position="139"/>
    </location>
</feature>
<dbReference type="Pfam" id="PF14897">
    <property type="entry name" value="EpsG"/>
    <property type="match status" value="1"/>
</dbReference>
<keyword evidence="1" id="KW-0812">Transmembrane</keyword>
<feature type="transmembrane region" description="Helical" evidence="1">
    <location>
        <begin position="90"/>
        <end position="110"/>
    </location>
</feature>